<dbReference type="PANTHER" id="PTHR23513:SF6">
    <property type="entry name" value="MAJOR FACILITATOR SUPERFAMILY ASSOCIATED DOMAIN-CONTAINING PROTEIN"/>
    <property type="match status" value="1"/>
</dbReference>
<feature type="transmembrane region" description="Helical" evidence="6">
    <location>
        <begin position="289"/>
        <end position="307"/>
    </location>
</feature>
<keyword evidence="4 6" id="KW-1133">Transmembrane helix</keyword>
<dbReference type="InterPro" id="IPR036259">
    <property type="entry name" value="MFS_trans_sf"/>
</dbReference>
<organism evidence="8 9">
    <name type="scientific">Nocardioides ginsengisoli</name>
    <dbReference type="NCBI Taxonomy" id="363868"/>
    <lineage>
        <taxon>Bacteria</taxon>
        <taxon>Bacillati</taxon>
        <taxon>Actinomycetota</taxon>
        <taxon>Actinomycetes</taxon>
        <taxon>Propionibacteriales</taxon>
        <taxon>Nocardioidaceae</taxon>
        <taxon>Nocardioides</taxon>
    </lineage>
</organism>
<reference evidence="9" key="1">
    <citation type="journal article" date="2019" name="Int. J. Syst. Evol. Microbiol.">
        <title>The Global Catalogue of Microorganisms (GCM) 10K type strain sequencing project: providing services to taxonomists for standard genome sequencing and annotation.</title>
        <authorList>
            <consortium name="The Broad Institute Genomics Platform"/>
            <consortium name="The Broad Institute Genome Sequencing Center for Infectious Disease"/>
            <person name="Wu L."/>
            <person name="Ma J."/>
        </authorList>
    </citation>
    <scope>NUCLEOTIDE SEQUENCE [LARGE SCALE GENOMIC DNA]</scope>
    <source>
        <strain evidence="9">CCUG 52478</strain>
    </source>
</reference>
<evidence type="ECO:0000259" key="7">
    <source>
        <dbReference type="PROSITE" id="PS50850"/>
    </source>
</evidence>
<sequence>MPSFRTLARNHDFTALWVGATTAELGTRVTTFAAPLVAYALTRSALWAAAAEAAWLLGLVVTLLPAGVLADRRHRLRIMRLSLGAGVLLYASLAVAGALGALTIGHLLVVLLATGVVTGLFGPAEYSSIRAIVSDDELPTALSQQQARQHVAALLGGPLGGALYGLARWAPFATNAVMYAVGWLLLGRVRADLAARPATPGAPAARPLQDIAEGARFIWGRPFLRVLLFWSPAVNLTTNALFFVALLRLIDAGFPAGQIGLVEAAMGAFGVLGAIAAPTLVERFATGRLTVLVAWSFVPLAIPLAFWNHPLSLATAASVGVFLNPAGNAGVGAYRMAITPRQMIGRVQSTTQFVSMVTMPLAPALAGALLTGLGGRDAVLACVGATAALALVPTLAHSVRSVPRPAAWPRLEEPAPQPVAV</sequence>
<dbReference type="EMBL" id="JBHTLX010000023">
    <property type="protein sequence ID" value="MFD1249938.1"/>
    <property type="molecule type" value="Genomic_DNA"/>
</dbReference>
<evidence type="ECO:0000256" key="5">
    <source>
        <dbReference type="ARBA" id="ARBA00023136"/>
    </source>
</evidence>
<protein>
    <submittedName>
        <fullName evidence="8">MFS transporter</fullName>
    </submittedName>
</protein>
<proteinExistence type="predicted"/>
<keyword evidence="3 6" id="KW-0812">Transmembrane</keyword>
<gene>
    <name evidence="8" type="ORF">ACFQ3F_19230</name>
</gene>
<feature type="transmembrane region" description="Helical" evidence="6">
    <location>
        <begin position="45"/>
        <end position="66"/>
    </location>
</feature>
<evidence type="ECO:0000256" key="2">
    <source>
        <dbReference type="ARBA" id="ARBA00022475"/>
    </source>
</evidence>
<dbReference type="Gene3D" id="1.20.1250.20">
    <property type="entry name" value="MFS general substrate transporter like domains"/>
    <property type="match status" value="1"/>
</dbReference>
<feature type="transmembrane region" description="Helical" evidence="6">
    <location>
        <begin position="313"/>
        <end position="333"/>
    </location>
</feature>
<feature type="transmembrane region" description="Helical" evidence="6">
    <location>
        <begin position="256"/>
        <end position="277"/>
    </location>
</feature>
<keyword evidence="2" id="KW-1003">Cell membrane</keyword>
<evidence type="ECO:0000256" key="1">
    <source>
        <dbReference type="ARBA" id="ARBA00004651"/>
    </source>
</evidence>
<evidence type="ECO:0000256" key="6">
    <source>
        <dbReference type="SAM" id="Phobius"/>
    </source>
</evidence>
<dbReference type="RefSeq" id="WP_367921116.1">
    <property type="nucleotide sequence ID" value="NZ_BAABAC010000040.1"/>
</dbReference>
<name>A0ABW3W5Z6_9ACTN</name>
<evidence type="ECO:0000256" key="3">
    <source>
        <dbReference type="ARBA" id="ARBA00022692"/>
    </source>
</evidence>
<dbReference type="Proteomes" id="UP001597229">
    <property type="component" value="Unassembled WGS sequence"/>
</dbReference>
<dbReference type="SUPFAM" id="SSF103473">
    <property type="entry name" value="MFS general substrate transporter"/>
    <property type="match status" value="1"/>
</dbReference>
<comment type="subcellular location">
    <subcellularLocation>
        <location evidence="1">Cell membrane</location>
        <topology evidence="1">Multi-pass membrane protein</topology>
    </subcellularLocation>
</comment>
<feature type="transmembrane region" description="Helical" evidence="6">
    <location>
        <begin position="353"/>
        <end position="372"/>
    </location>
</feature>
<feature type="transmembrane region" description="Helical" evidence="6">
    <location>
        <begin position="87"/>
        <end position="113"/>
    </location>
</feature>
<dbReference type="InterPro" id="IPR011701">
    <property type="entry name" value="MFS"/>
</dbReference>
<dbReference type="PROSITE" id="PS50850">
    <property type="entry name" value="MFS"/>
    <property type="match status" value="1"/>
</dbReference>
<dbReference type="Pfam" id="PF07690">
    <property type="entry name" value="MFS_1"/>
    <property type="match status" value="1"/>
</dbReference>
<feature type="domain" description="Major facilitator superfamily (MFS) profile" evidence="7">
    <location>
        <begin position="12"/>
        <end position="402"/>
    </location>
</feature>
<accession>A0ABW3W5Z6</accession>
<comment type="caution">
    <text evidence="8">The sequence shown here is derived from an EMBL/GenBank/DDBJ whole genome shotgun (WGS) entry which is preliminary data.</text>
</comment>
<keyword evidence="9" id="KW-1185">Reference proteome</keyword>
<evidence type="ECO:0000313" key="9">
    <source>
        <dbReference type="Proteomes" id="UP001597229"/>
    </source>
</evidence>
<evidence type="ECO:0000256" key="4">
    <source>
        <dbReference type="ARBA" id="ARBA00022989"/>
    </source>
</evidence>
<feature type="transmembrane region" description="Helical" evidence="6">
    <location>
        <begin position="226"/>
        <end position="250"/>
    </location>
</feature>
<evidence type="ECO:0000313" key="8">
    <source>
        <dbReference type="EMBL" id="MFD1249938.1"/>
    </source>
</evidence>
<dbReference type="CDD" id="cd06173">
    <property type="entry name" value="MFS_MefA_like"/>
    <property type="match status" value="1"/>
</dbReference>
<keyword evidence="5 6" id="KW-0472">Membrane</keyword>
<dbReference type="InterPro" id="IPR020846">
    <property type="entry name" value="MFS_dom"/>
</dbReference>
<dbReference type="PANTHER" id="PTHR23513">
    <property type="entry name" value="INTEGRAL MEMBRANE EFFLUX PROTEIN-RELATED"/>
    <property type="match status" value="1"/>
</dbReference>
<feature type="transmembrane region" description="Helical" evidence="6">
    <location>
        <begin position="166"/>
        <end position="186"/>
    </location>
</feature>